<dbReference type="EMBL" id="BMES01000002">
    <property type="protein sequence ID" value="GGH20299.1"/>
    <property type="molecule type" value="Genomic_DNA"/>
</dbReference>
<proteinExistence type="predicted"/>
<evidence type="ECO:0000259" key="3">
    <source>
        <dbReference type="Pfam" id="PF14326"/>
    </source>
</evidence>
<reference evidence="4" key="2">
    <citation type="submission" date="2020-09" db="EMBL/GenBank/DDBJ databases">
        <authorList>
            <person name="Sun Q."/>
            <person name="Zhou Y."/>
        </authorList>
    </citation>
    <scope>NUCLEOTIDE SEQUENCE</scope>
    <source>
        <strain evidence="4">CGMCC 1.12214</strain>
    </source>
</reference>
<dbReference type="RefSeq" id="WP_188517990.1">
    <property type="nucleotide sequence ID" value="NZ_BMES01000002.1"/>
</dbReference>
<feature type="region of interest" description="Disordered" evidence="1">
    <location>
        <begin position="26"/>
        <end position="121"/>
    </location>
</feature>
<dbReference type="Pfam" id="PF14326">
    <property type="entry name" value="DUF4384"/>
    <property type="match status" value="1"/>
</dbReference>
<feature type="compositionally biased region" description="Pro residues" evidence="1">
    <location>
        <begin position="110"/>
        <end position="121"/>
    </location>
</feature>
<dbReference type="Proteomes" id="UP000603912">
    <property type="component" value="Unassembled WGS sequence"/>
</dbReference>
<feature type="domain" description="DUF4384" evidence="3">
    <location>
        <begin position="137"/>
        <end position="228"/>
    </location>
</feature>
<dbReference type="AlphaFoldDB" id="A0A917I6R1"/>
<accession>A0A917I6R1</accession>
<reference evidence="4" key="1">
    <citation type="journal article" date="2014" name="Int. J. Syst. Evol. Microbiol.">
        <title>Complete genome sequence of Corynebacterium casei LMG S-19264T (=DSM 44701T), isolated from a smear-ripened cheese.</title>
        <authorList>
            <consortium name="US DOE Joint Genome Institute (JGI-PGF)"/>
            <person name="Walter F."/>
            <person name="Albersmeier A."/>
            <person name="Kalinowski J."/>
            <person name="Ruckert C."/>
        </authorList>
    </citation>
    <scope>NUCLEOTIDE SEQUENCE</scope>
    <source>
        <strain evidence="4">CGMCC 1.12214</strain>
    </source>
</reference>
<evidence type="ECO:0000313" key="4">
    <source>
        <dbReference type="EMBL" id="GGH20299.1"/>
    </source>
</evidence>
<name>A0A917I6R1_9HYPH</name>
<evidence type="ECO:0000256" key="2">
    <source>
        <dbReference type="SAM" id="SignalP"/>
    </source>
</evidence>
<comment type="caution">
    <text evidence="4">The sequence shown here is derived from an EMBL/GenBank/DDBJ whole genome shotgun (WGS) entry which is preliminary data.</text>
</comment>
<feature type="signal peptide" evidence="2">
    <location>
        <begin position="1"/>
        <end position="24"/>
    </location>
</feature>
<feature type="chain" id="PRO_5037495920" description="DUF4384 domain-containing protein" evidence="2">
    <location>
        <begin position="25"/>
        <end position="290"/>
    </location>
</feature>
<evidence type="ECO:0000256" key="1">
    <source>
        <dbReference type="SAM" id="MobiDB-lite"/>
    </source>
</evidence>
<keyword evidence="5" id="KW-1185">Reference proteome</keyword>
<gene>
    <name evidence="4" type="ORF">GCM10007036_23780</name>
</gene>
<keyword evidence="2" id="KW-0732">Signal</keyword>
<organism evidence="4 5">
    <name type="scientific">Alsobacter metallidurans</name>
    <dbReference type="NCBI Taxonomy" id="340221"/>
    <lineage>
        <taxon>Bacteria</taxon>
        <taxon>Pseudomonadati</taxon>
        <taxon>Pseudomonadota</taxon>
        <taxon>Alphaproteobacteria</taxon>
        <taxon>Hyphomicrobiales</taxon>
        <taxon>Alsobacteraceae</taxon>
        <taxon>Alsobacter</taxon>
    </lineage>
</organism>
<sequence>MHSVSIRYTLLTATIVLGAAQARAASQEPGASRSIRVIEHAPGSGTDARPPADTLDPGAQSAPGPDGAKLEPRSSTPTNTALPGPQEPQPGNPPTSTAGLPGPGQTPAKPSSPPMVTPTPTLPSSAVVVHFQGKNRFAMGDNIQVQVRSQTSGYLVLVDVGSDGRITQIYPNIYTMAANGADPANGNAIKAGELVIVPDAQSPLANFDFVAGPPLGEGKLFAIVSDKPVQYIDLPDLPAEIKGDQVASYVQETTRSLRITSAGDGPLLDPRWSFGVASYVIGPQRAQAGQ</sequence>
<protein>
    <recommendedName>
        <fullName evidence="3">DUF4384 domain-containing protein</fullName>
    </recommendedName>
</protein>
<dbReference type="InterPro" id="IPR025493">
    <property type="entry name" value="DUF4384"/>
</dbReference>
<evidence type="ECO:0000313" key="5">
    <source>
        <dbReference type="Proteomes" id="UP000603912"/>
    </source>
</evidence>